<evidence type="ECO:0000313" key="2">
    <source>
        <dbReference type="EMBL" id="GBM99845.1"/>
    </source>
</evidence>
<evidence type="ECO:0000313" key="3">
    <source>
        <dbReference type="Proteomes" id="UP000499080"/>
    </source>
</evidence>
<organism evidence="2 3">
    <name type="scientific">Araneus ventricosus</name>
    <name type="common">Orbweaver spider</name>
    <name type="synonym">Epeira ventricosa</name>
    <dbReference type="NCBI Taxonomy" id="182803"/>
    <lineage>
        <taxon>Eukaryota</taxon>
        <taxon>Metazoa</taxon>
        <taxon>Ecdysozoa</taxon>
        <taxon>Arthropoda</taxon>
        <taxon>Chelicerata</taxon>
        <taxon>Arachnida</taxon>
        <taxon>Araneae</taxon>
        <taxon>Araneomorphae</taxon>
        <taxon>Entelegynae</taxon>
        <taxon>Araneoidea</taxon>
        <taxon>Araneidae</taxon>
        <taxon>Araneus</taxon>
    </lineage>
</organism>
<reference evidence="2 3" key="1">
    <citation type="journal article" date="2019" name="Sci. Rep.">
        <title>Orb-weaving spider Araneus ventricosus genome elucidates the spidroin gene catalogue.</title>
        <authorList>
            <person name="Kono N."/>
            <person name="Nakamura H."/>
            <person name="Ohtoshi R."/>
            <person name="Moran D.A.P."/>
            <person name="Shinohara A."/>
            <person name="Yoshida Y."/>
            <person name="Fujiwara M."/>
            <person name="Mori M."/>
            <person name="Tomita M."/>
            <person name="Arakawa K."/>
        </authorList>
    </citation>
    <scope>NUCLEOTIDE SEQUENCE [LARGE SCALE GENOMIC DNA]</scope>
</reference>
<dbReference type="AlphaFoldDB" id="A0A4Y2KDK8"/>
<name>A0A4Y2KDK8_ARAVE</name>
<dbReference type="EMBL" id="BGPR01114043">
    <property type="protein sequence ID" value="GBM99845.1"/>
    <property type="molecule type" value="Genomic_DNA"/>
</dbReference>
<dbReference type="Proteomes" id="UP000499080">
    <property type="component" value="Unassembled WGS sequence"/>
</dbReference>
<evidence type="ECO:0000256" key="1">
    <source>
        <dbReference type="SAM" id="MobiDB-lite"/>
    </source>
</evidence>
<proteinExistence type="predicted"/>
<gene>
    <name evidence="2" type="ORF">AVEN_260772_1</name>
</gene>
<protein>
    <submittedName>
        <fullName evidence="2">Uncharacterized protein</fullName>
    </submittedName>
</protein>
<keyword evidence="3" id="KW-1185">Reference proteome</keyword>
<sequence length="132" mass="15091">MSSLDSSELMSLDKFSRIESAIKSTKDDIICVEINRIFSMLNSLKDGEDRLSKCIDDIEIFHRDMFVLPKKENKPADTENASGMKDDMTETEFSVTIPDCSRNEPMYSMNEPECSVNKQKSSRRSLILKIPK</sequence>
<comment type="caution">
    <text evidence="2">The sequence shown here is derived from an EMBL/GenBank/DDBJ whole genome shotgun (WGS) entry which is preliminary data.</text>
</comment>
<feature type="region of interest" description="Disordered" evidence="1">
    <location>
        <begin position="101"/>
        <end position="132"/>
    </location>
</feature>
<accession>A0A4Y2KDK8</accession>